<dbReference type="RefSeq" id="WP_114642417.1">
    <property type="nucleotide sequence ID" value="NZ_JAACIO010000014.1"/>
</dbReference>
<keyword evidence="1" id="KW-1133">Transmembrane helix</keyword>
<keyword evidence="1" id="KW-0472">Membrane</keyword>
<keyword evidence="1" id="KW-0812">Transmembrane</keyword>
<evidence type="ECO:0000256" key="1">
    <source>
        <dbReference type="SAM" id="Phobius"/>
    </source>
</evidence>
<keyword evidence="3" id="KW-1185">Reference proteome</keyword>
<dbReference type="EMBL" id="QUAJ01000013">
    <property type="protein sequence ID" value="REI41059.1"/>
    <property type="molecule type" value="Genomic_DNA"/>
</dbReference>
<evidence type="ECO:0000313" key="2">
    <source>
        <dbReference type="EMBL" id="REI41059.1"/>
    </source>
</evidence>
<accession>A0ABX9KGJ8</accession>
<reference evidence="2 3" key="1">
    <citation type="submission" date="2018-08" db="EMBL/GenBank/DDBJ databases">
        <title>Draft genome sequence of Psychrilyobacter sp. strain SD5 isolated from Black Sea water.</title>
        <authorList>
            <person name="Yadav S."/>
            <person name="Villanueva L."/>
            <person name="Damste J.S.S."/>
        </authorList>
    </citation>
    <scope>NUCLEOTIDE SEQUENCE [LARGE SCALE GENOMIC DNA]</scope>
    <source>
        <strain evidence="2 3">SD5</strain>
    </source>
</reference>
<dbReference type="Proteomes" id="UP000263486">
    <property type="component" value="Unassembled WGS sequence"/>
</dbReference>
<organism evidence="2 3">
    <name type="scientific">Psychrilyobacter piezotolerans</name>
    <dbReference type="NCBI Taxonomy" id="2293438"/>
    <lineage>
        <taxon>Bacteria</taxon>
        <taxon>Fusobacteriati</taxon>
        <taxon>Fusobacteriota</taxon>
        <taxon>Fusobacteriia</taxon>
        <taxon>Fusobacteriales</taxon>
        <taxon>Fusobacteriaceae</taxon>
        <taxon>Psychrilyobacter</taxon>
    </lineage>
</organism>
<name>A0ABX9KGJ8_9FUSO</name>
<evidence type="ECO:0000313" key="3">
    <source>
        <dbReference type="Proteomes" id="UP000263486"/>
    </source>
</evidence>
<protein>
    <submittedName>
        <fullName evidence="2">Uncharacterized protein</fullName>
    </submittedName>
</protein>
<proteinExistence type="predicted"/>
<feature type="transmembrane region" description="Helical" evidence="1">
    <location>
        <begin position="6"/>
        <end position="29"/>
    </location>
</feature>
<gene>
    <name evidence="2" type="ORF">DYH56_08465</name>
</gene>
<sequence length="289" mass="31719">MKKKGSALILSILMLSFFMTITLTMYYIARNRNKRSIYKIKGMRISSGLDSGSAIAHYELYLADEYVSKGYLYETSGTPDYRGDNYPTTPPSITKRYTQEVVTSGGVITIVPKLGEHYTGVVLNNYNEYFAAYWDPTTGTAIQVSSGSTITSNDVLIQPWVAEDKIIDGKIASRAWMNNTGEKIVRLWTKTTGSAISVGGYRLTTVSGVYIDGSSIGAPLVPAKLDPTTSTSIELTYEKIVSIDKTTIGDSGTEDYRITYIEDAEATSSGSSIIIDKDELKSMTVEKLK</sequence>
<comment type="caution">
    <text evidence="2">The sequence shown here is derived from an EMBL/GenBank/DDBJ whole genome shotgun (WGS) entry which is preliminary data.</text>
</comment>